<gene>
    <name evidence="3" type="ORF">ODALV1_LOCUS3499</name>
</gene>
<reference evidence="3 4" key="1">
    <citation type="submission" date="2024-08" db="EMBL/GenBank/DDBJ databases">
        <authorList>
            <person name="Cucini C."/>
            <person name="Frati F."/>
        </authorList>
    </citation>
    <scope>NUCLEOTIDE SEQUENCE [LARGE SCALE GENOMIC DNA]</scope>
</reference>
<evidence type="ECO:0000313" key="3">
    <source>
        <dbReference type="EMBL" id="CAL8076517.1"/>
    </source>
</evidence>
<protein>
    <submittedName>
        <fullName evidence="3">Uncharacterized protein</fullName>
    </submittedName>
</protein>
<name>A0ABP1PT63_9HEXA</name>
<organism evidence="3 4">
    <name type="scientific">Orchesella dallaii</name>
    <dbReference type="NCBI Taxonomy" id="48710"/>
    <lineage>
        <taxon>Eukaryota</taxon>
        <taxon>Metazoa</taxon>
        <taxon>Ecdysozoa</taxon>
        <taxon>Arthropoda</taxon>
        <taxon>Hexapoda</taxon>
        <taxon>Collembola</taxon>
        <taxon>Entomobryomorpha</taxon>
        <taxon>Entomobryoidea</taxon>
        <taxon>Orchesellidae</taxon>
        <taxon>Orchesellinae</taxon>
        <taxon>Orchesella</taxon>
    </lineage>
</organism>
<proteinExistence type="predicted"/>
<keyword evidence="1" id="KW-0812">Transmembrane</keyword>
<feature type="transmembrane region" description="Helical" evidence="1">
    <location>
        <begin position="415"/>
        <end position="432"/>
    </location>
</feature>
<sequence>MKLSKIVGFVFILGQFQSVLGTMTSERDEAIYNSNIIKRMGLLLQTNRENFLIFFYSINPYLFFQSEILQSSTGQMVSDGTQLPTFESTNTFPQRIVDIPNILVLKFSAPIRLALVSLEFRSENEYYFTINLLFPVAERSLGLLVFIGAAESTTLINDENKKHLFTLAFAVPAPIAILKIGIENASTSKLSLICSDYCSENLRAISSLENLIFRPQQLHRIHFWNGNGQNMRALGLNLEDLFFQRFTEKERMQCPTWLTKRSKLSYYCTSELMTTITLRNHHNISFRILGYHEGTDNYYVDDISQVFRSQEITPFNTEEFLSALDVSRFVFFSQTTDQVLYCTKTSVKEVSILDPSIWILPFPLQIWLLVGTIVFGTALLHSCKSPLTCIYFEIFVSLSIFIGESPPASVSNRRMASITLSVCGMFLLGLYGNDILSLVVTEEPELAFDSLKAFVEAGFKIIWPSNSTPGHYFMDFASAGIGEKFNESFHLLPGNHWNWETWDAETVRRMKIFNGTVKYGSIILGKDIRRKQRWIQQQVGEGSWNVKCYFVPPPLHPHTNVWEVRTMNMRWIMESLQRLENSGLSAKWDEWADRVASLNLKLNPDISKVSKKIELVANGITFVNLSIVFVCFFGVLVLASLFLIIEAFMGRKLVQ</sequence>
<evidence type="ECO:0000313" key="4">
    <source>
        <dbReference type="Proteomes" id="UP001642540"/>
    </source>
</evidence>
<feature type="transmembrane region" description="Helical" evidence="1">
    <location>
        <begin position="615"/>
        <end position="645"/>
    </location>
</feature>
<comment type="caution">
    <text evidence="3">The sequence shown here is derived from an EMBL/GenBank/DDBJ whole genome shotgun (WGS) entry which is preliminary data.</text>
</comment>
<feature type="transmembrane region" description="Helical" evidence="1">
    <location>
        <begin position="358"/>
        <end position="380"/>
    </location>
</feature>
<dbReference type="EMBL" id="CAXLJM020000011">
    <property type="protein sequence ID" value="CAL8076517.1"/>
    <property type="molecule type" value="Genomic_DNA"/>
</dbReference>
<evidence type="ECO:0000256" key="2">
    <source>
        <dbReference type="SAM" id="SignalP"/>
    </source>
</evidence>
<feature type="transmembrane region" description="Helical" evidence="1">
    <location>
        <begin position="387"/>
        <end position="403"/>
    </location>
</feature>
<dbReference type="Proteomes" id="UP001642540">
    <property type="component" value="Unassembled WGS sequence"/>
</dbReference>
<evidence type="ECO:0000256" key="1">
    <source>
        <dbReference type="SAM" id="Phobius"/>
    </source>
</evidence>
<accession>A0ABP1PT63</accession>
<keyword evidence="4" id="KW-1185">Reference proteome</keyword>
<feature type="chain" id="PRO_5047475711" evidence="2">
    <location>
        <begin position="22"/>
        <end position="655"/>
    </location>
</feature>
<keyword evidence="1" id="KW-0472">Membrane</keyword>
<feature type="signal peptide" evidence="2">
    <location>
        <begin position="1"/>
        <end position="21"/>
    </location>
</feature>
<keyword evidence="2" id="KW-0732">Signal</keyword>
<keyword evidence="1" id="KW-1133">Transmembrane helix</keyword>